<dbReference type="EMBL" id="JBBPBN010000020">
    <property type="protein sequence ID" value="KAK9017119.1"/>
    <property type="molecule type" value="Genomic_DNA"/>
</dbReference>
<keyword evidence="3" id="KW-1185">Reference proteome</keyword>
<comment type="caution">
    <text evidence="2">The sequence shown here is derived from an EMBL/GenBank/DDBJ whole genome shotgun (WGS) entry which is preliminary data.</text>
</comment>
<reference evidence="2 3" key="1">
    <citation type="journal article" date="2024" name="G3 (Bethesda)">
        <title>Genome assembly of Hibiscus sabdariffa L. provides insights into metabolisms of medicinal natural products.</title>
        <authorList>
            <person name="Kim T."/>
        </authorList>
    </citation>
    <scope>NUCLEOTIDE SEQUENCE [LARGE SCALE GENOMIC DNA]</scope>
    <source>
        <strain evidence="2">TK-2024</strain>
        <tissue evidence="2">Old leaves</tissue>
    </source>
</reference>
<sequence>MGKLCTFTESVSKGELRDSLRHRIDMKQNCSEHVTPRTALEHTHHLKVVHSTITRLVPRFAAQHNPSCTPHNSASTTEHTPNELGETNSLNSVCAKRQGSILQEQ</sequence>
<evidence type="ECO:0000313" key="3">
    <source>
        <dbReference type="Proteomes" id="UP001396334"/>
    </source>
</evidence>
<organism evidence="2 3">
    <name type="scientific">Hibiscus sabdariffa</name>
    <name type="common">roselle</name>
    <dbReference type="NCBI Taxonomy" id="183260"/>
    <lineage>
        <taxon>Eukaryota</taxon>
        <taxon>Viridiplantae</taxon>
        <taxon>Streptophyta</taxon>
        <taxon>Embryophyta</taxon>
        <taxon>Tracheophyta</taxon>
        <taxon>Spermatophyta</taxon>
        <taxon>Magnoliopsida</taxon>
        <taxon>eudicotyledons</taxon>
        <taxon>Gunneridae</taxon>
        <taxon>Pentapetalae</taxon>
        <taxon>rosids</taxon>
        <taxon>malvids</taxon>
        <taxon>Malvales</taxon>
        <taxon>Malvaceae</taxon>
        <taxon>Malvoideae</taxon>
        <taxon>Hibiscus</taxon>
    </lineage>
</organism>
<evidence type="ECO:0000313" key="2">
    <source>
        <dbReference type="EMBL" id="KAK9017119.1"/>
    </source>
</evidence>
<accession>A0ABR2RWJ5</accession>
<proteinExistence type="predicted"/>
<feature type="region of interest" description="Disordered" evidence="1">
    <location>
        <begin position="64"/>
        <end position="105"/>
    </location>
</feature>
<name>A0ABR2RWJ5_9ROSI</name>
<evidence type="ECO:0000256" key="1">
    <source>
        <dbReference type="SAM" id="MobiDB-lite"/>
    </source>
</evidence>
<gene>
    <name evidence="2" type="ORF">V6N11_079603</name>
</gene>
<dbReference type="Proteomes" id="UP001396334">
    <property type="component" value="Unassembled WGS sequence"/>
</dbReference>
<feature type="compositionally biased region" description="Polar residues" evidence="1">
    <location>
        <begin position="64"/>
        <end position="92"/>
    </location>
</feature>
<protein>
    <submittedName>
        <fullName evidence="2">Uncharacterized protein</fullName>
    </submittedName>
</protein>